<dbReference type="Pfam" id="PF00578">
    <property type="entry name" value="AhpC-TSA"/>
    <property type="match status" value="1"/>
</dbReference>
<dbReference type="PANTHER" id="PTHR31272:SF4">
    <property type="entry name" value="CYTOCHROME C-TYPE BIOGENESIS PROTEIN HI_1454-RELATED"/>
    <property type="match status" value="1"/>
</dbReference>
<evidence type="ECO:0000256" key="8">
    <source>
        <dbReference type="SAM" id="Phobius"/>
    </source>
</evidence>
<organism evidence="10 11">
    <name type="scientific">Anaerocolumna sedimenticola</name>
    <dbReference type="NCBI Taxonomy" id="2696063"/>
    <lineage>
        <taxon>Bacteria</taxon>
        <taxon>Bacillati</taxon>
        <taxon>Bacillota</taxon>
        <taxon>Clostridia</taxon>
        <taxon>Lachnospirales</taxon>
        <taxon>Lachnospiraceae</taxon>
        <taxon>Anaerocolumna</taxon>
    </lineage>
</organism>
<dbReference type="PROSITE" id="PS51352">
    <property type="entry name" value="THIOREDOXIN_2"/>
    <property type="match status" value="1"/>
</dbReference>
<keyword evidence="11" id="KW-1185">Reference proteome</keyword>
<evidence type="ECO:0000256" key="4">
    <source>
        <dbReference type="ARBA" id="ARBA00022692"/>
    </source>
</evidence>
<dbReference type="RefSeq" id="WP_161837742.1">
    <property type="nucleotide sequence ID" value="NZ_CP048000.1"/>
</dbReference>
<dbReference type="GO" id="GO:0017004">
    <property type="term" value="P:cytochrome complex assembly"/>
    <property type="evidence" value="ECO:0007669"/>
    <property type="project" value="InterPro"/>
</dbReference>
<dbReference type="GO" id="GO:0016491">
    <property type="term" value="F:oxidoreductase activity"/>
    <property type="evidence" value="ECO:0007669"/>
    <property type="project" value="InterPro"/>
</dbReference>
<dbReference type="PROSITE" id="PS00194">
    <property type="entry name" value="THIOREDOXIN_1"/>
    <property type="match status" value="1"/>
</dbReference>
<dbReference type="CDD" id="cd02966">
    <property type="entry name" value="TlpA_like_family"/>
    <property type="match status" value="1"/>
</dbReference>
<comment type="similarity">
    <text evidence="2">Belongs to the DsbD family.</text>
</comment>
<evidence type="ECO:0000256" key="6">
    <source>
        <dbReference type="ARBA" id="ARBA00023136"/>
    </source>
</evidence>
<dbReference type="InterPro" id="IPR013766">
    <property type="entry name" value="Thioredoxin_domain"/>
</dbReference>
<dbReference type="InterPro" id="IPR051790">
    <property type="entry name" value="Cytochrome_c-biogenesis_DsbD"/>
</dbReference>
<keyword evidence="3" id="KW-1003">Cell membrane</keyword>
<dbReference type="AlphaFoldDB" id="A0A6P1TIF2"/>
<dbReference type="KEGG" id="anr:Ana3638_09160"/>
<dbReference type="InterPro" id="IPR000866">
    <property type="entry name" value="AhpC/TSA"/>
</dbReference>
<dbReference type="PANTHER" id="PTHR31272">
    <property type="entry name" value="CYTOCHROME C-TYPE BIOGENESIS PROTEIN HI_1454-RELATED"/>
    <property type="match status" value="1"/>
</dbReference>
<evidence type="ECO:0000313" key="10">
    <source>
        <dbReference type="EMBL" id="QHQ60914.1"/>
    </source>
</evidence>
<evidence type="ECO:0000256" key="2">
    <source>
        <dbReference type="ARBA" id="ARBA00006143"/>
    </source>
</evidence>
<feature type="compositionally biased region" description="Polar residues" evidence="7">
    <location>
        <begin position="259"/>
        <end position="271"/>
    </location>
</feature>
<reference evidence="10 11" key="1">
    <citation type="submission" date="2020-01" db="EMBL/GenBank/DDBJ databases">
        <title>Genome analysis of Anaerocolumna sp. CBA3638.</title>
        <authorList>
            <person name="Kim J."/>
            <person name="Roh S.W."/>
        </authorList>
    </citation>
    <scope>NUCLEOTIDE SEQUENCE [LARGE SCALE GENOMIC DNA]</scope>
    <source>
        <strain evidence="10 11">CBA3638</strain>
    </source>
</reference>
<evidence type="ECO:0000313" key="11">
    <source>
        <dbReference type="Proteomes" id="UP000464314"/>
    </source>
</evidence>
<dbReference type="Pfam" id="PF02683">
    <property type="entry name" value="DsbD_TM"/>
    <property type="match status" value="1"/>
</dbReference>
<comment type="subcellular location">
    <subcellularLocation>
        <location evidence="1">Cell membrane</location>
        <topology evidence="1">Multi-pass membrane protein</topology>
    </subcellularLocation>
</comment>
<feature type="domain" description="Thioredoxin" evidence="9">
    <location>
        <begin position="308"/>
        <end position="458"/>
    </location>
</feature>
<dbReference type="Gene3D" id="3.40.30.10">
    <property type="entry name" value="Glutaredoxin"/>
    <property type="match status" value="1"/>
</dbReference>
<feature type="compositionally biased region" description="Low complexity" evidence="7">
    <location>
        <begin position="272"/>
        <end position="299"/>
    </location>
</feature>
<dbReference type="SUPFAM" id="SSF52833">
    <property type="entry name" value="Thioredoxin-like"/>
    <property type="match status" value="1"/>
</dbReference>
<dbReference type="InterPro" id="IPR017937">
    <property type="entry name" value="Thioredoxin_CS"/>
</dbReference>
<dbReference type="InterPro" id="IPR003834">
    <property type="entry name" value="Cyt_c_assmbl_TM_dom"/>
</dbReference>
<dbReference type="GO" id="GO:0005886">
    <property type="term" value="C:plasma membrane"/>
    <property type="evidence" value="ECO:0007669"/>
    <property type="project" value="UniProtKB-SubCell"/>
</dbReference>
<keyword evidence="6 8" id="KW-0472">Membrane</keyword>
<feature type="region of interest" description="Disordered" evidence="7">
    <location>
        <begin position="252"/>
        <end position="309"/>
    </location>
</feature>
<evidence type="ECO:0000256" key="7">
    <source>
        <dbReference type="SAM" id="MobiDB-lite"/>
    </source>
</evidence>
<evidence type="ECO:0000256" key="5">
    <source>
        <dbReference type="ARBA" id="ARBA00022989"/>
    </source>
</evidence>
<feature type="transmembrane region" description="Helical" evidence="8">
    <location>
        <begin position="60"/>
        <end position="83"/>
    </location>
</feature>
<dbReference type="EMBL" id="CP048000">
    <property type="protein sequence ID" value="QHQ60914.1"/>
    <property type="molecule type" value="Genomic_DNA"/>
</dbReference>
<feature type="transmembrane region" description="Helical" evidence="8">
    <location>
        <begin position="95"/>
        <end position="117"/>
    </location>
</feature>
<feature type="transmembrane region" description="Helical" evidence="8">
    <location>
        <begin position="12"/>
        <end position="39"/>
    </location>
</feature>
<protein>
    <submittedName>
        <fullName evidence="10">Redoxin domain-containing protein</fullName>
    </submittedName>
</protein>
<dbReference type="InterPro" id="IPR036249">
    <property type="entry name" value="Thioredoxin-like_sf"/>
</dbReference>
<evidence type="ECO:0000256" key="1">
    <source>
        <dbReference type="ARBA" id="ARBA00004651"/>
    </source>
</evidence>
<evidence type="ECO:0000259" key="9">
    <source>
        <dbReference type="PROSITE" id="PS51352"/>
    </source>
</evidence>
<name>A0A6P1TIF2_9FIRM</name>
<accession>A0A6P1TIF2</accession>
<feature type="transmembrane region" description="Helical" evidence="8">
    <location>
        <begin position="138"/>
        <end position="165"/>
    </location>
</feature>
<sequence>MIVGVITSEHISFVLVFLEGLLSFFSPCVIPLIPVYMSFLAGNAKKVAEEGVIQYERKKVFLHTLFFVLGISFAFFILGLSFTALGRFFNDNKMLFTRLGGILIIALGLYQLGILEFSFMQKEKKIHLDLTEKKVNPLIALLLGFTFSFAWTPCIGPILSSVLIMASGAKTALAGNFLVLVYTIGFVLPFLLLGLFTTQVLDFLKSKQNLLRYAIKAGGILLLIMGIMTFTGWMNGISGYLNSISSSQQNKFSEAAKNNAGNDNQSNNTNKSDSANNTADNASNSNNRDNTDTGDTSNTQDSENENTKNTIIPAFDFTLTDQYGNEHTLSDYKGKVVFLNFWASWCPPCKEELPHIEELYQEYSKNEDEVIFLGITNPKNEDYPYNQDEEKDKIISFMDKNGYTFPTLFDETGEILHDYYISAFPTTFMIDKEGNIYGYVPGMMTKDMMKNVIDQTLKSTD</sequence>
<feature type="transmembrane region" description="Helical" evidence="8">
    <location>
        <begin position="177"/>
        <end position="201"/>
    </location>
</feature>
<dbReference type="GO" id="GO:0016209">
    <property type="term" value="F:antioxidant activity"/>
    <property type="evidence" value="ECO:0007669"/>
    <property type="project" value="InterPro"/>
</dbReference>
<keyword evidence="5 8" id="KW-1133">Transmembrane helix</keyword>
<keyword evidence="4 8" id="KW-0812">Transmembrane</keyword>
<dbReference type="Proteomes" id="UP000464314">
    <property type="component" value="Chromosome"/>
</dbReference>
<gene>
    <name evidence="10" type="ORF">Ana3638_09160</name>
</gene>
<proteinExistence type="inferred from homology"/>
<evidence type="ECO:0000256" key="3">
    <source>
        <dbReference type="ARBA" id="ARBA00022475"/>
    </source>
</evidence>
<feature type="transmembrane region" description="Helical" evidence="8">
    <location>
        <begin position="213"/>
        <end position="234"/>
    </location>
</feature>